<gene>
    <name evidence="1" type="ORF">HH212_26315</name>
</gene>
<dbReference type="Proteomes" id="UP000502415">
    <property type="component" value="Chromosome"/>
</dbReference>
<organism evidence="1 2">
    <name type="scientific">Massilia forsythiae</name>
    <dbReference type="NCBI Taxonomy" id="2728020"/>
    <lineage>
        <taxon>Bacteria</taxon>
        <taxon>Pseudomonadati</taxon>
        <taxon>Pseudomonadota</taxon>
        <taxon>Betaproteobacteria</taxon>
        <taxon>Burkholderiales</taxon>
        <taxon>Oxalobacteraceae</taxon>
        <taxon>Telluria group</taxon>
        <taxon>Massilia</taxon>
    </lineage>
</organism>
<accession>A0A7Z2ZUZ4</accession>
<proteinExistence type="predicted"/>
<protein>
    <submittedName>
        <fullName evidence="1">Uncharacterized protein</fullName>
    </submittedName>
</protein>
<dbReference type="KEGG" id="mfy:HH212_26315"/>
<keyword evidence="2" id="KW-1185">Reference proteome</keyword>
<dbReference type="AlphaFoldDB" id="A0A7Z2ZUZ4"/>
<evidence type="ECO:0000313" key="1">
    <source>
        <dbReference type="EMBL" id="QJE03073.1"/>
    </source>
</evidence>
<dbReference type="RefSeq" id="WP_170205154.1">
    <property type="nucleotide sequence ID" value="NZ_CP051685.1"/>
</dbReference>
<sequence>MSPLDTNRRLAELLGWTSISHAGFELRGLPPDAQRWGLHEGRIPDWTGAWCACGPLMVEYLQRIAQRPYRATAGAVGLMAIMRDRIAAGGGDEAARRAIVDAMIEVLEAGG</sequence>
<evidence type="ECO:0000313" key="2">
    <source>
        <dbReference type="Proteomes" id="UP000502415"/>
    </source>
</evidence>
<dbReference type="EMBL" id="CP051685">
    <property type="protein sequence ID" value="QJE03073.1"/>
    <property type="molecule type" value="Genomic_DNA"/>
</dbReference>
<reference evidence="1 2" key="1">
    <citation type="submission" date="2020-04" db="EMBL/GenBank/DDBJ databases">
        <title>Genome sequencing of novel species.</title>
        <authorList>
            <person name="Heo J."/>
            <person name="Kim S.-J."/>
            <person name="Kim J.-S."/>
            <person name="Hong S.-B."/>
            <person name="Kwon S.-W."/>
        </authorList>
    </citation>
    <scope>NUCLEOTIDE SEQUENCE [LARGE SCALE GENOMIC DNA]</scope>
    <source>
        <strain evidence="1 2">GN2-R2</strain>
    </source>
</reference>
<name>A0A7Z2ZUZ4_9BURK</name>